<evidence type="ECO:0000256" key="1">
    <source>
        <dbReference type="ARBA" id="ARBA00004186"/>
    </source>
</evidence>
<evidence type="ECO:0000256" key="5">
    <source>
        <dbReference type="ARBA" id="ARBA00022701"/>
    </source>
</evidence>
<evidence type="ECO:0000313" key="9">
    <source>
        <dbReference type="EMBL" id="RAL66135.1"/>
    </source>
</evidence>
<keyword evidence="5" id="KW-0493">Microtubule</keyword>
<dbReference type="OrthoDB" id="46159at2759"/>
<accession>A0A395J0T2</accession>
<evidence type="ECO:0000256" key="3">
    <source>
        <dbReference type="ARBA" id="ARBA00011375"/>
    </source>
</evidence>
<keyword evidence="4" id="KW-0132">Cell division</keyword>
<evidence type="ECO:0000256" key="2">
    <source>
        <dbReference type="ARBA" id="ARBA00009549"/>
    </source>
</evidence>
<organism evidence="9 10">
    <name type="scientific">Monilinia fructigena</name>
    <dbReference type="NCBI Taxonomy" id="38457"/>
    <lineage>
        <taxon>Eukaryota</taxon>
        <taxon>Fungi</taxon>
        <taxon>Dikarya</taxon>
        <taxon>Ascomycota</taxon>
        <taxon>Pezizomycotina</taxon>
        <taxon>Leotiomycetes</taxon>
        <taxon>Helotiales</taxon>
        <taxon>Sclerotiniaceae</taxon>
        <taxon>Monilinia</taxon>
    </lineage>
</organism>
<comment type="subunit">
    <text evidence="3">Interacts with microtubules.</text>
</comment>
<dbReference type="AlphaFoldDB" id="A0A395J0T2"/>
<comment type="similarity">
    <text evidence="2">Belongs to the CLASP family.</text>
</comment>
<proteinExistence type="inferred from homology"/>
<evidence type="ECO:0000256" key="6">
    <source>
        <dbReference type="ARBA" id="ARBA00022776"/>
    </source>
</evidence>
<gene>
    <name evidence="9" type="ORF">DID88_005807</name>
</gene>
<dbReference type="Proteomes" id="UP000249056">
    <property type="component" value="Unassembled WGS sequence"/>
</dbReference>
<dbReference type="Gene3D" id="1.25.10.10">
    <property type="entry name" value="Leucine-rich Repeat Variant"/>
    <property type="match status" value="1"/>
</dbReference>
<evidence type="ECO:0000256" key="4">
    <source>
        <dbReference type="ARBA" id="ARBA00022618"/>
    </source>
</evidence>
<dbReference type="InterPro" id="IPR024395">
    <property type="entry name" value="CLASP_N_dom"/>
</dbReference>
<name>A0A395J0T2_9HELO</name>
<dbReference type="InterPro" id="IPR011989">
    <property type="entry name" value="ARM-like"/>
</dbReference>
<comment type="function">
    <text evidence="7">Microtubule binding protein that promotes the stabilization of dynamic microtubules. Required for mitotic spindle formation.</text>
</comment>
<comment type="subcellular location">
    <subcellularLocation>
        <location evidence="1">Cytoplasm</location>
        <location evidence="1">Cytoskeleton</location>
        <location evidence="1">Spindle</location>
    </subcellularLocation>
</comment>
<evidence type="ECO:0000256" key="7">
    <source>
        <dbReference type="ARBA" id="ARBA00024889"/>
    </source>
</evidence>
<evidence type="ECO:0000313" key="10">
    <source>
        <dbReference type="Proteomes" id="UP000249056"/>
    </source>
</evidence>
<feature type="domain" description="CLASP N-terminal" evidence="8">
    <location>
        <begin position="85"/>
        <end position="139"/>
    </location>
</feature>
<keyword evidence="6" id="KW-0498">Mitosis</keyword>
<dbReference type="Pfam" id="PF12348">
    <property type="entry name" value="CLASP_N"/>
    <property type="match status" value="1"/>
</dbReference>
<evidence type="ECO:0000259" key="8">
    <source>
        <dbReference type="Pfam" id="PF12348"/>
    </source>
</evidence>
<comment type="caution">
    <text evidence="9">The sequence shown here is derived from an EMBL/GenBank/DDBJ whole genome shotgun (WGS) entry which is preliminary data.</text>
</comment>
<keyword evidence="10" id="KW-1185">Reference proteome</keyword>
<dbReference type="GO" id="GO:0005819">
    <property type="term" value="C:spindle"/>
    <property type="evidence" value="ECO:0007669"/>
    <property type="project" value="UniProtKB-SubCell"/>
</dbReference>
<reference evidence="9 10" key="1">
    <citation type="submission" date="2018-06" db="EMBL/GenBank/DDBJ databases">
        <title>Genome Sequence of the Brown Rot Fungal Pathogen Monilinia fructigena.</title>
        <authorList>
            <person name="Landi L."/>
            <person name="De Miccolis Angelini R.M."/>
            <person name="Pollastro S."/>
            <person name="Abate D."/>
            <person name="Faretra F."/>
            <person name="Romanazzi G."/>
        </authorList>
    </citation>
    <scope>NUCLEOTIDE SEQUENCE [LARGE SCALE GENOMIC DNA]</scope>
    <source>
        <strain evidence="9 10">Mfrg269</strain>
    </source>
</reference>
<dbReference type="GO" id="GO:0005874">
    <property type="term" value="C:microtubule"/>
    <property type="evidence" value="ECO:0007669"/>
    <property type="project" value="UniProtKB-KW"/>
</dbReference>
<protein>
    <recommendedName>
        <fullName evidence="8">CLASP N-terminal domain-containing protein</fullName>
    </recommendedName>
</protein>
<sequence>MGEKITEDQVAKLAGNTSNDSSIDAKVNQINNIKSSIKQHNVSRTMHYFVIRSFAHCVVVAACCSGQRWILYPQSSPYQAITPGTKMHQEHGMPFKSFVTTLMDLLEDADGMVRDTARNTVITLFQNAPNGAKSDLKKQLKKL</sequence>
<dbReference type="EMBL" id="QKRW01000007">
    <property type="protein sequence ID" value="RAL66135.1"/>
    <property type="molecule type" value="Genomic_DNA"/>
</dbReference>
<dbReference type="GO" id="GO:0051301">
    <property type="term" value="P:cell division"/>
    <property type="evidence" value="ECO:0007669"/>
    <property type="project" value="UniProtKB-KW"/>
</dbReference>
<keyword evidence="6" id="KW-0131">Cell cycle</keyword>